<comment type="caution">
    <text evidence="3">The sequence shown here is derived from an EMBL/GenBank/DDBJ whole genome shotgun (WGS) entry which is preliminary data.</text>
</comment>
<dbReference type="Proteomes" id="UP000827721">
    <property type="component" value="Unassembled WGS sequence"/>
</dbReference>
<dbReference type="PANTHER" id="PTHR31307">
    <property type="entry name" value="TRIHELIX TRANSCRIPTION FACTOR ASIL2"/>
    <property type="match status" value="1"/>
</dbReference>
<gene>
    <name evidence="3" type="ORF">JRO89_XS13G0067200</name>
</gene>
<sequence length="456" mass="51713">MSAPPTVTTKRVPPPCWTPAETLALIKAYADRWLSLNRRYLRTSDWDAVSSAVSASNPGPPKSALQCRHKIEKLRIRYRAEKQRCLALPGRFVSSWDLFPLLDSMNFGASSAAGLSNQVHDTYDQKITDFSEARVKTMNDKNLTSKYRKSDDDLHQDFGLSCGLRDGLPRNYDKIDFDDDFGGGFGIKMINDSNLLNLESRANDNMNIDVDDCDFGVGFGVKLPCDRKYVNQGVRLKSNRKIDDQKSSRILDFHCNIDGFPVKTLGDRILAPVPGFKPKNYSKIDGNFYPNNYHDHDADYGVSNGSGSGFCAKTSDRGFLPSRIRLKNYDRVDGNYNGNVDFRVMNVYDSSSRLRFGKKNDGGGVKRPPDPFEELVSSITLLTERFVKMEEMKMEMAMETQKMRMEMEMKHSQMILESQQHILDAFLTGLLEKKKKKKKVKVELVSPNRTRNGDEV</sequence>
<dbReference type="Pfam" id="PF13837">
    <property type="entry name" value="Myb_DNA-bind_4"/>
    <property type="match status" value="1"/>
</dbReference>
<dbReference type="EMBL" id="JAFEMO010000013">
    <property type="protein sequence ID" value="KAH7549693.1"/>
    <property type="molecule type" value="Genomic_DNA"/>
</dbReference>
<dbReference type="InterPro" id="IPR044823">
    <property type="entry name" value="ASIL1/2-like"/>
</dbReference>
<dbReference type="PANTHER" id="PTHR31307:SF43">
    <property type="entry name" value="TRIHELIX TRANSCRIPTION FACTOR ASIL2-LIKE"/>
    <property type="match status" value="1"/>
</dbReference>
<accession>A0ABQ8H707</accession>
<evidence type="ECO:0000313" key="4">
    <source>
        <dbReference type="Proteomes" id="UP000827721"/>
    </source>
</evidence>
<evidence type="ECO:0000313" key="3">
    <source>
        <dbReference type="EMBL" id="KAH7549693.1"/>
    </source>
</evidence>
<keyword evidence="4" id="KW-1185">Reference proteome</keyword>
<protein>
    <recommendedName>
        <fullName evidence="2">Myb/SANT-like DNA-binding domain-containing protein</fullName>
    </recommendedName>
</protein>
<name>A0ABQ8H707_9ROSI</name>
<organism evidence="3 4">
    <name type="scientific">Xanthoceras sorbifolium</name>
    <dbReference type="NCBI Taxonomy" id="99658"/>
    <lineage>
        <taxon>Eukaryota</taxon>
        <taxon>Viridiplantae</taxon>
        <taxon>Streptophyta</taxon>
        <taxon>Embryophyta</taxon>
        <taxon>Tracheophyta</taxon>
        <taxon>Spermatophyta</taxon>
        <taxon>Magnoliopsida</taxon>
        <taxon>eudicotyledons</taxon>
        <taxon>Gunneridae</taxon>
        <taxon>Pentapetalae</taxon>
        <taxon>rosids</taxon>
        <taxon>malvids</taxon>
        <taxon>Sapindales</taxon>
        <taxon>Sapindaceae</taxon>
        <taxon>Xanthoceroideae</taxon>
        <taxon>Xanthoceras</taxon>
    </lineage>
</organism>
<evidence type="ECO:0000256" key="1">
    <source>
        <dbReference type="SAM" id="MobiDB-lite"/>
    </source>
</evidence>
<proteinExistence type="predicted"/>
<evidence type="ECO:0000259" key="2">
    <source>
        <dbReference type="Pfam" id="PF13837"/>
    </source>
</evidence>
<feature type="region of interest" description="Disordered" evidence="1">
    <location>
        <begin position="435"/>
        <end position="456"/>
    </location>
</feature>
<feature type="domain" description="Myb/SANT-like DNA-binding" evidence="2">
    <location>
        <begin position="15"/>
        <end position="105"/>
    </location>
</feature>
<reference evidence="3 4" key="1">
    <citation type="submission" date="2021-02" db="EMBL/GenBank/DDBJ databases">
        <title>Plant Genome Project.</title>
        <authorList>
            <person name="Zhang R.-G."/>
        </authorList>
    </citation>
    <scope>NUCLEOTIDE SEQUENCE [LARGE SCALE GENOMIC DNA]</scope>
    <source>
        <tissue evidence="3">Leaves</tissue>
    </source>
</reference>
<dbReference type="Gene3D" id="1.10.10.60">
    <property type="entry name" value="Homeodomain-like"/>
    <property type="match status" value="1"/>
</dbReference>
<dbReference type="InterPro" id="IPR044822">
    <property type="entry name" value="Myb_DNA-bind_4"/>
</dbReference>